<dbReference type="InterPro" id="IPR029016">
    <property type="entry name" value="GAF-like_dom_sf"/>
</dbReference>
<evidence type="ECO:0000313" key="6">
    <source>
        <dbReference type="EMBL" id="MFC5996149.1"/>
    </source>
</evidence>
<dbReference type="InterPro" id="IPR050707">
    <property type="entry name" value="HTH_MetabolicPath_Reg"/>
</dbReference>
<dbReference type="InterPro" id="IPR005471">
    <property type="entry name" value="Tscrpt_reg_IclR_N"/>
</dbReference>
<dbReference type="Pfam" id="PF01614">
    <property type="entry name" value="IclR_C"/>
    <property type="match status" value="1"/>
</dbReference>
<keyword evidence="1" id="KW-0805">Transcription regulation</keyword>
<dbReference type="PROSITE" id="PS51077">
    <property type="entry name" value="HTH_ICLR"/>
    <property type="match status" value="1"/>
</dbReference>
<evidence type="ECO:0000259" key="5">
    <source>
        <dbReference type="PROSITE" id="PS51078"/>
    </source>
</evidence>
<organism evidence="6 7">
    <name type="scientific">Pseudonocardia hispaniensis</name>
    <dbReference type="NCBI Taxonomy" id="904933"/>
    <lineage>
        <taxon>Bacteria</taxon>
        <taxon>Bacillati</taxon>
        <taxon>Actinomycetota</taxon>
        <taxon>Actinomycetes</taxon>
        <taxon>Pseudonocardiales</taxon>
        <taxon>Pseudonocardiaceae</taxon>
        <taxon>Pseudonocardia</taxon>
    </lineage>
</organism>
<evidence type="ECO:0000256" key="3">
    <source>
        <dbReference type="ARBA" id="ARBA00023163"/>
    </source>
</evidence>
<proteinExistence type="predicted"/>
<dbReference type="PANTHER" id="PTHR30136">
    <property type="entry name" value="HELIX-TURN-HELIX TRANSCRIPTIONAL REGULATOR, ICLR FAMILY"/>
    <property type="match status" value="1"/>
</dbReference>
<dbReference type="Gene3D" id="1.10.10.10">
    <property type="entry name" value="Winged helix-like DNA-binding domain superfamily/Winged helix DNA-binding domain"/>
    <property type="match status" value="1"/>
</dbReference>
<evidence type="ECO:0000259" key="4">
    <source>
        <dbReference type="PROSITE" id="PS51077"/>
    </source>
</evidence>
<dbReference type="InterPro" id="IPR036388">
    <property type="entry name" value="WH-like_DNA-bd_sf"/>
</dbReference>
<dbReference type="SUPFAM" id="SSF46785">
    <property type="entry name" value="Winged helix' DNA-binding domain"/>
    <property type="match status" value="1"/>
</dbReference>
<protein>
    <submittedName>
        <fullName evidence="6">IclR family transcriptional regulator</fullName>
    </submittedName>
</protein>
<feature type="domain" description="HTH iclR-type" evidence="4">
    <location>
        <begin position="10"/>
        <end position="72"/>
    </location>
</feature>
<keyword evidence="3" id="KW-0804">Transcription</keyword>
<dbReference type="Gene3D" id="3.30.450.40">
    <property type="match status" value="1"/>
</dbReference>
<dbReference type="InterPro" id="IPR014757">
    <property type="entry name" value="Tscrpt_reg_IclR_C"/>
</dbReference>
<dbReference type="InterPro" id="IPR036390">
    <property type="entry name" value="WH_DNA-bd_sf"/>
</dbReference>
<dbReference type="Pfam" id="PF09339">
    <property type="entry name" value="HTH_IclR"/>
    <property type="match status" value="1"/>
</dbReference>
<evidence type="ECO:0000256" key="1">
    <source>
        <dbReference type="ARBA" id="ARBA00023015"/>
    </source>
</evidence>
<dbReference type="RefSeq" id="WP_379586645.1">
    <property type="nucleotide sequence ID" value="NZ_JBHSQW010000035.1"/>
</dbReference>
<comment type="caution">
    <text evidence="6">The sequence shown here is derived from an EMBL/GenBank/DDBJ whole genome shotgun (WGS) entry which is preliminary data.</text>
</comment>
<dbReference type="PANTHER" id="PTHR30136:SF24">
    <property type="entry name" value="HTH-TYPE TRANSCRIPTIONAL REPRESSOR ALLR"/>
    <property type="match status" value="1"/>
</dbReference>
<dbReference type="SUPFAM" id="SSF55781">
    <property type="entry name" value="GAF domain-like"/>
    <property type="match status" value="1"/>
</dbReference>
<sequence>MALQQQPGAGGSVLRALRVVEAVAAAGDGVTAKAIARRLGCPLPTIYRVLGTLVEQGYLVRLHDVRGYGLGYQIAHLHRSLVDQVLPPAAVRMIVQEVHATARAATYLFVFRDLDIVVAHLENCAEHPGLPGMRAGEPASPHSTAGGKALLAGLDAARLGAVLAESGLPRITRRTVSDRRALDRELMRVRSAGVAVEVEEHQRGFAGVAAPVRGPGGETTGALGVSVSRAEFTARRWELEDAVRSGATRLVRTLAVTPGAALAP</sequence>
<gene>
    <name evidence="6" type="ORF">ACFQE5_18250</name>
</gene>
<feature type="domain" description="IclR-ED" evidence="5">
    <location>
        <begin position="73"/>
        <end position="256"/>
    </location>
</feature>
<keyword evidence="2" id="KW-0238">DNA-binding</keyword>
<evidence type="ECO:0000313" key="7">
    <source>
        <dbReference type="Proteomes" id="UP001596302"/>
    </source>
</evidence>
<evidence type="ECO:0000256" key="2">
    <source>
        <dbReference type="ARBA" id="ARBA00023125"/>
    </source>
</evidence>
<dbReference type="Proteomes" id="UP001596302">
    <property type="component" value="Unassembled WGS sequence"/>
</dbReference>
<dbReference type="EMBL" id="JBHSQW010000035">
    <property type="protein sequence ID" value="MFC5996149.1"/>
    <property type="molecule type" value="Genomic_DNA"/>
</dbReference>
<keyword evidence="7" id="KW-1185">Reference proteome</keyword>
<reference evidence="7" key="1">
    <citation type="journal article" date="2019" name="Int. J. Syst. Evol. Microbiol.">
        <title>The Global Catalogue of Microorganisms (GCM) 10K type strain sequencing project: providing services to taxonomists for standard genome sequencing and annotation.</title>
        <authorList>
            <consortium name="The Broad Institute Genomics Platform"/>
            <consortium name="The Broad Institute Genome Sequencing Center for Infectious Disease"/>
            <person name="Wu L."/>
            <person name="Ma J."/>
        </authorList>
    </citation>
    <scope>NUCLEOTIDE SEQUENCE [LARGE SCALE GENOMIC DNA]</scope>
    <source>
        <strain evidence="7">CCM 8391</strain>
    </source>
</reference>
<name>A0ABW1J5N0_9PSEU</name>
<accession>A0ABW1J5N0</accession>
<dbReference type="PROSITE" id="PS51078">
    <property type="entry name" value="ICLR_ED"/>
    <property type="match status" value="1"/>
</dbReference>